<sequence>MSLASESTSPYGPTLDEYLDLQNLQLHKPNSHSSAGLPSREEIRQAILHLSEPEKVTYLTFEIILSLEKKPVCSNLDLLLSESAKASLPACFRLVSAYCKGGRLIFGHAYGFLCVKVISLFVQFAMLSRTGYRNGLDEMLASDRGEQSIFLEFTTTTYAMMVGLMEDQLDSGPSARHDLFGWQDSSLDGGKICLSEIGGCTAGQIQFLLRQLWDSRAEFVSCGARGRAVLFPGFSGFLCWIWSGVAQQHGLPGTRQTPTPAWTQLVDLSIRFTLYCNDQEADLVSFVLLACPGSARDGPILNRSNSAVNTQDATQIATLTPVTIGSNKSLPLRMVTTLFCFACPSVNYEQNISNIFSAKLERLWFELDQRHNPELSEKDLPFYCQGFLHVLTAMQDRNPRSFLSLLSSISEELYEAVGRIILLPLSLSGLFQSPSSLDNLKLLFQTTSVYVRDMYARTTIEPPIDFPIRTFPIWNKVLSQLRFLELFQSKHRGPVAEYIKSWSDAWSSTAIWFEGKKPFGGAIVVEDANKLIGSCPETLIKPYAEFLPAQRDPR</sequence>
<evidence type="ECO:0000313" key="2">
    <source>
        <dbReference type="Proteomes" id="UP000663853"/>
    </source>
</evidence>
<protein>
    <submittedName>
        <fullName evidence="1">Uncharacterized protein</fullName>
    </submittedName>
</protein>
<reference evidence="1" key="1">
    <citation type="submission" date="2021-01" db="EMBL/GenBank/DDBJ databases">
        <authorList>
            <person name="Kaushik A."/>
        </authorList>
    </citation>
    <scope>NUCLEOTIDE SEQUENCE</scope>
    <source>
        <strain evidence="1">AG6-10EEA</strain>
    </source>
</reference>
<name>A0A8H3BIC3_9AGAM</name>
<proteinExistence type="predicted"/>
<dbReference type="EMBL" id="CAJMXA010001336">
    <property type="protein sequence ID" value="CAE6458472.1"/>
    <property type="molecule type" value="Genomic_DNA"/>
</dbReference>
<organism evidence="1 2">
    <name type="scientific">Rhizoctonia solani</name>
    <dbReference type="NCBI Taxonomy" id="456999"/>
    <lineage>
        <taxon>Eukaryota</taxon>
        <taxon>Fungi</taxon>
        <taxon>Dikarya</taxon>
        <taxon>Basidiomycota</taxon>
        <taxon>Agaricomycotina</taxon>
        <taxon>Agaricomycetes</taxon>
        <taxon>Cantharellales</taxon>
        <taxon>Ceratobasidiaceae</taxon>
        <taxon>Rhizoctonia</taxon>
    </lineage>
</organism>
<dbReference type="Proteomes" id="UP000663853">
    <property type="component" value="Unassembled WGS sequence"/>
</dbReference>
<comment type="caution">
    <text evidence="1">The sequence shown here is derived from an EMBL/GenBank/DDBJ whole genome shotgun (WGS) entry which is preliminary data.</text>
</comment>
<accession>A0A8H3BIC3</accession>
<gene>
    <name evidence="1" type="ORF">RDB_LOCUS58718</name>
</gene>
<evidence type="ECO:0000313" key="1">
    <source>
        <dbReference type="EMBL" id="CAE6458472.1"/>
    </source>
</evidence>
<dbReference type="AlphaFoldDB" id="A0A8H3BIC3"/>